<feature type="domain" description="S1 motif" evidence="6">
    <location>
        <begin position="1057"/>
        <end position="1126"/>
    </location>
</feature>
<comment type="subcellular location">
    <subcellularLocation>
        <location evidence="1">Nucleus</location>
        <location evidence="1">Nucleolus</location>
    </subcellularLocation>
</comment>
<dbReference type="SUPFAM" id="SSF50249">
    <property type="entry name" value="Nucleic acid-binding proteins"/>
    <property type="match status" value="13"/>
</dbReference>
<dbReference type="PROSITE" id="PS50126">
    <property type="entry name" value="S1"/>
    <property type="match status" value="13"/>
</dbReference>
<evidence type="ECO:0000256" key="5">
    <source>
        <dbReference type="SAM" id="MobiDB-lite"/>
    </source>
</evidence>
<feature type="domain" description="S1 motif" evidence="6">
    <location>
        <begin position="231"/>
        <end position="296"/>
    </location>
</feature>
<dbReference type="InterPro" id="IPR003107">
    <property type="entry name" value="HAT"/>
</dbReference>
<dbReference type="PANTHER" id="PTHR23270">
    <property type="entry name" value="PROGRAMMED CELL DEATH PROTEIN 11 PRE-RRNA PROCESSING PROTEIN RRP5"/>
    <property type="match status" value="1"/>
</dbReference>
<feature type="region of interest" description="Disordered" evidence="5">
    <location>
        <begin position="149"/>
        <end position="174"/>
    </location>
</feature>
<dbReference type="InterPro" id="IPR045209">
    <property type="entry name" value="Rrp5"/>
</dbReference>
<feature type="domain" description="S1 motif" evidence="6">
    <location>
        <begin position="317"/>
        <end position="388"/>
    </location>
</feature>
<feature type="compositionally biased region" description="Polar residues" evidence="5">
    <location>
        <begin position="52"/>
        <end position="65"/>
    </location>
</feature>
<reference evidence="7 8" key="1">
    <citation type="submission" date="2024-01" db="EMBL/GenBank/DDBJ databases">
        <authorList>
            <consortium name="Genoscope - CEA"/>
            <person name="William W."/>
        </authorList>
    </citation>
    <scope>NUCLEOTIDE SEQUENCE [LARGE SCALE GENOMIC DNA]</scope>
    <source>
        <strain evidence="7 8">29B2s-10</strain>
    </source>
</reference>
<dbReference type="InterPro" id="IPR048059">
    <property type="entry name" value="Rrp5_S1_rpt_hs1_sc1"/>
</dbReference>
<dbReference type="CDD" id="cd05708">
    <property type="entry name" value="S1_Rrp5_repeat_sc12"/>
    <property type="match status" value="1"/>
</dbReference>
<dbReference type="Pfam" id="PF23240">
    <property type="entry name" value="HAT_PRP39_N"/>
    <property type="match status" value="1"/>
</dbReference>
<feature type="domain" description="S1 motif" evidence="6">
    <location>
        <begin position="871"/>
        <end position="947"/>
    </location>
</feature>
<dbReference type="SMART" id="SM00316">
    <property type="entry name" value="S1"/>
    <property type="match status" value="13"/>
</dbReference>
<evidence type="ECO:0000256" key="2">
    <source>
        <dbReference type="ARBA" id="ARBA00022552"/>
    </source>
</evidence>
<feature type="compositionally biased region" description="Acidic residues" evidence="5">
    <location>
        <begin position="1393"/>
        <end position="1405"/>
    </location>
</feature>
<dbReference type="Gene3D" id="1.25.40.10">
    <property type="entry name" value="Tetratricopeptide repeat domain"/>
    <property type="match status" value="1"/>
</dbReference>
<dbReference type="CDD" id="cd05702">
    <property type="entry name" value="S1_Rrp5_repeat_hs11_sc8"/>
    <property type="match status" value="1"/>
</dbReference>
<dbReference type="Pfam" id="PF00575">
    <property type="entry name" value="S1"/>
    <property type="match status" value="3"/>
</dbReference>
<feature type="region of interest" description="Disordered" evidence="5">
    <location>
        <begin position="1304"/>
        <end position="1430"/>
    </location>
</feature>
<evidence type="ECO:0000256" key="3">
    <source>
        <dbReference type="ARBA" id="ARBA00022737"/>
    </source>
</evidence>
<dbReference type="Proteomes" id="UP001497600">
    <property type="component" value="Chromosome D"/>
</dbReference>
<feature type="domain" description="S1 motif" evidence="6">
    <location>
        <begin position="409"/>
        <end position="477"/>
    </location>
</feature>
<feature type="domain" description="S1 motif" evidence="6">
    <location>
        <begin position="968"/>
        <end position="1044"/>
    </location>
</feature>
<feature type="domain" description="S1 motif" evidence="6">
    <location>
        <begin position="106"/>
        <end position="215"/>
    </location>
</feature>
<dbReference type="PANTHER" id="PTHR23270:SF10">
    <property type="entry name" value="PROTEIN RRP5 HOMOLOG"/>
    <property type="match status" value="1"/>
</dbReference>
<evidence type="ECO:0000259" key="6">
    <source>
        <dbReference type="PROSITE" id="PS50126"/>
    </source>
</evidence>
<organism evidence="7 8">
    <name type="scientific">[Candida] anglica</name>
    <dbReference type="NCBI Taxonomy" id="148631"/>
    <lineage>
        <taxon>Eukaryota</taxon>
        <taxon>Fungi</taxon>
        <taxon>Dikarya</taxon>
        <taxon>Ascomycota</taxon>
        <taxon>Saccharomycotina</taxon>
        <taxon>Pichiomycetes</taxon>
        <taxon>Debaryomycetaceae</taxon>
        <taxon>Kurtzmaniella</taxon>
    </lineage>
</organism>
<feature type="domain" description="S1 motif" evidence="6">
    <location>
        <begin position="1144"/>
        <end position="1212"/>
    </location>
</feature>
<dbReference type="CDD" id="cd05706">
    <property type="entry name" value="S1_Rrp5_repeat_sc10"/>
    <property type="match status" value="1"/>
</dbReference>
<dbReference type="SMART" id="SM00386">
    <property type="entry name" value="HAT"/>
    <property type="match status" value="5"/>
</dbReference>
<evidence type="ECO:0000313" key="8">
    <source>
        <dbReference type="Proteomes" id="UP001497600"/>
    </source>
</evidence>
<keyword evidence="4" id="KW-0539">Nucleus</keyword>
<evidence type="ECO:0000256" key="4">
    <source>
        <dbReference type="ARBA" id="ARBA00023242"/>
    </source>
</evidence>
<feature type="compositionally biased region" description="Low complexity" evidence="5">
    <location>
        <begin position="8"/>
        <end position="18"/>
    </location>
</feature>
<dbReference type="SUPFAM" id="SSF48452">
    <property type="entry name" value="TPR-like"/>
    <property type="match status" value="1"/>
</dbReference>
<gene>
    <name evidence="7" type="primary">RRP5</name>
    <name evidence="7" type="ORF">CAAN4_D09362</name>
</gene>
<dbReference type="InterPro" id="IPR048058">
    <property type="entry name" value="Rrp5_S1_rpt_hs11_sc8"/>
</dbReference>
<feature type="compositionally biased region" description="Acidic residues" evidence="5">
    <location>
        <begin position="1310"/>
        <end position="1370"/>
    </location>
</feature>
<feature type="domain" description="S1 motif" evidence="6">
    <location>
        <begin position="585"/>
        <end position="654"/>
    </location>
</feature>
<dbReference type="Gene3D" id="2.40.50.140">
    <property type="entry name" value="Nucleic acid-binding proteins"/>
    <property type="match status" value="10"/>
</dbReference>
<dbReference type="InterPro" id="IPR011990">
    <property type="entry name" value="TPR-like_helical_dom_sf"/>
</dbReference>
<name>A0ABP0EEK7_9ASCO</name>
<evidence type="ECO:0000256" key="1">
    <source>
        <dbReference type="ARBA" id="ARBA00004604"/>
    </source>
</evidence>
<protein>
    <submittedName>
        <fullName evidence="7">rRNA biogenesis protein Rrp5p</fullName>
    </submittedName>
</protein>
<evidence type="ECO:0000313" key="7">
    <source>
        <dbReference type="EMBL" id="CAK7904431.1"/>
    </source>
</evidence>
<feature type="domain" description="S1 motif" evidence="6">
    <location>
        <begin position="674"/>
        <end position="747"/>
    </location>
</feature>
<feature type="region of interest" description="Disordered" evidence="5">
    <location>
        <begin position="1"/>
        <end position="21"/>
    </location>
</feature>
<feature type="compositionally biased region" description="Basic residues" evidence="5">
    <location>
        <begin position="69"/>
        <end position="80"/>
    </location>
</feature>
<dbReference type="CDD" id="cd05703">
    <property type="entry name" value="S1_Rrp5_repeat_hs12_sc9"/>
    <property type="match status" value="1"/>
</dbReference>
<dbReference type="CDD" id="cd05693">
    <property type="entry name" value="S1_Rrp5_repeat_hs1_sc1"/>
    <property type="match status" value="1"/>
</dbReference>
<feature type="domain" description="S1 motif" evidence="6">
    <location>
        <begin position="494"/>
        <end position="564"/>
    </location>
</feature>
<accession>A0ABP0EEK7</accession>
<sequence length="1698" mass="188439">MENSGAESRNSSSVISSSEVAFPRGGATALTPLEVKEISNEVTSDVLFEASAGTNNKRSNGSKSEQVAKKMKKSQKKKSASSKDETEEEKSSVQIENFSYKNLIPETLVLAQISSINKMDLTLAVGDNLVGFVPLTSISDEIVQEIEDFENQQEEDSEEESDSEEGVTTIKHKPTLELPTLDGRFRVGQWLRAKVVKPSTDNSKNNKKRIQFTIEPEAVNSSIEQEDLMPGNLLQCSVKSVEDHGIIMNTGKSGLSGFVSNKELGEEADLVKIGSVLLMSIVSKPGSSRTITLRPAQSASKKSVVTSISSIDAIQPGMLVDALVSDVTKNGVVCKVFGLVDATFNLPHLNMYDLNALKHKYTIGNNVKARVIAVLLKAGTKRLILSQLPHIIALGDSNKAEALESFPIGHVFDEVEVKGSDPNYIYVSFGSSTLLGEVHNSKIGSDSTVESYTVGSKHKARVTGFNSVEGLLVLTLDPKQINVKYLSSGDVPIGEVVTGCEIVKVLPESGGIVLKIFGSIEAFVPREHMSDVRLVYPERKFKVGGKVRGRVLKKLGKTLQVTLRKSLVNAEDDEILTEFDNAKVGMKSPATVVKFVHNGALVAFFGNLSAYLPKNEISETFVNDASDYLKLGQTVNVKVLRIDEQAKRILVTLRQSTELSGAQKTAIADLIPGKSIVDATVVEKTNESVIVELSGNNLRGVIFTGHLSDGNYEQNRVQFKKLPVGSKVEALVLEKDMKARTAILTMKESLITEAKGYAEGIPAHFKDIQMDNRMLHGYVKSVTSMGLFVSFAGRLTGLVLAKYATDKAGEQLEKKFYKYQSVACRVVRIDTENKRFLLSLKERKGAEEGSDIPTINPVDKSKKFTNEYVPGVVTKAIIKSIRGTQLNLQLADNLQGRVDVTQCFNSWDEIKDKKQPLSQFHRGQEIEGTIIGYHDAKTHRFLPVTHRNNKNVILEFSLRSGSEILHLANVTAGSKWIAYVNNVADGYAWASISPSVKGRISFMELNDDVSVFDDLENNLPVGSAIQVVAKEVDTEHNSVILAGRSKVVSSFKDVKVGQRYPARVLKVKETFVLVELGSNVVASAYITDALNNYSDKLESVFHTNDFVTATVVEIDSDAEKIAVSLRTEDAKDKSINSIEDLTRGDIVHGFVKNVSNNGVYVALGRSVHALVRISDLSDAYLKEWKKYFKPYQPVVGKISACKEEGRILMTLKESEVNGELNILKKFEDLEVGEIFEGTVRRATDFGVFVKLDGTVNISGLCHHSEIADNKVENVTALFGEGDRVKVKVLAVDNEKKQLSLGMKASYFSESQEDNDESEDVEMEDAEDVEDEEDSEGENEEAEDEDEDDIMVDVEDHDSSDSDSEDDESSETEGTKMEGLSTNGFDWTASILDQAEDSSESEDEDFTQEKKKKKRSKTHTDDKTAELNTRAPQSVSDFERLLIGSPNSSIMWMNYMSFQLQLSEIEKAREIGERALKTINYREEQEKMNIWIALLNLENTFGTEETLEDVFKRSCQYMESLTMHQKLVGIYSMSEKFDKADALYKTMTKKFGKHISVWVQYGSSLLDRHLNAEAREVLAKALQILPKKEHIEVVRKFAQLEFSKGDPEQGRSLFEGLVSDAPKRIDLWNVYIDQETKQGDKKKVEDLFERVITKKLSRKQAKFFFSKWLAFEEERGSEQECARVKAKAAEYVQKHGKDE</sequence>
<feature type="domain" description="S1 motif" evidence="6">
    <location>
        <begin position="1232"/>
        <end position="1303"/>
    </location>
</feature>
<dbReference type="InterPro" id="IPR012340">
    <property type="entry name" value="NA-bd_OB-fold"/>
</dbReference>
<keyword evidence="8" id="KW-1185">Reference proteome</keyword>
<keyword evidence="3" id="KW-0677">Repeat</keyword>
<dbReference type="EMBL" id="OZ004256">
    <property type="protein sequence ID" value="CAK7904431.1"/>
    <property type="molecule type" value="Genomic_DNA"/>
</dbReference>
<proteinExistence type="predicted"/>
<feature type="compositionally biased region" description="Acidic residues" evidence="5">
    <location>
        <begin position="149"/>
        <end position="165"/>
    </location>
</feature>
<keyword evidence="2" id="KW-0698">rRNA processing</keyword>
<feature type="domain" description="S1 motif" evidence="6">
    <location>
        <begin position="772"/>
        <end position="841"/>
    </location>
</feature>
<feature type="region of interest" description="Disordered" evidence="5">
    <location>
        <begin position="49"/>
        <end position="92"/>
    </location>
</feature>
<dbReference type="InterPro" id="IPR003029">
    <property type="entry name" value="S1_domain"/>
</dbReference>